<gene>
    <name evidence="8" type="ORF">LSH36_650g01079</name>
</gene>
<feature type="compositionally biased region" description="Basic residues" evidence="6">
    <location>
        <begin position="56"/>
        <end position="66"/>
    </location>
</feature>
<dbReference type="InterPro" id="IPR051966">
    <property type="entry name" value="RPAP3"/>
</dbReference>
<keyword evidence="1" id="KW-0677">Repeat</keyword>
<dbReference type="EMBL" id="JAODUP010000650">
    <property type="protein sequence ID" value="KAK2145879.1"/>
    <property type="molecule type" value="Genomic_DNA"/>
</dbReference>
<dbReference type="AlphaFoldDB" id="A0AAD9J3U7"/>
<keyword evidence="9" id="KW-1185">Reference proteome</keyword>
<evidence type="ECO:0000256" key="6">
    <source>
        <dbReference type="SAM" id="MobiDB-lite"/>
    </source>
</evidence>
<evidence type="ECO:0000313" key="9">
    <source>
        <dbReference type="Proteomes" id="UP001208570"/>
    </source>
</evidence>
<dbReference type="InterPro" id="IPR019734">
    <property type="entry name" value="TPR_rpt"/>
</dbReference>
<comment type="similarity">
    <text evidence="3">Belongs to the RPAP3 family.</text>
</comment>
<feature type="repeat" description="TPR" evidence="5">
    <location>
        <begin position="194"/>
        <end position="227"/>
    </location>
</feature>
<name>A0AAD9J3U7_9ANNE</name>
<dbReference type="Proteomes" id="UP001208570">
    <property type="component" value="Unassembled WGS sequence"/>
</dbReference>
<dbReference type="SMART" id="SM00028">
    <property type="entry name" value="TPR"/>
    <property type="match status" value="3"/>
</dbReference>
<proteinExistence type="inferred from homology"/>
<dbReference type="SUPFAM" id="SSF48452">
    <property type="entry name" value="TPR-like"/>
    <property type="match status" value="1"/>
</dbReference>
<organism evidence="8 9">
    <name type="scientific">Paralvinella palmiformis</name>
    <dbReference type="NCBI Taxonomy" id="53620"/>
    <lineage>
        <taxon>Eukaryota</taxon>
        <taxon>Metazoa</taxon>
        <taxon>Spiralia</taxon>
        <taxon>Lophotrochozoa</taxon>
        <taxon>Annelida</taxon>
        <taxon>Polychaeta</taxon>
        <taxon>Sedentaria</taxon>
        <taxon>Canalipalpata</taxon>
        <taxon>Terebellida</taxon>
        <taxon>Terebelliformia</taxon>
        <taxon>Alvinellidae</taxon>
        <taxon>Paralvinella</taxon>
    </lineage>
</organism>
<dbReference type="PANTHER" id="PTHR46423:SF1">
    <property type="entry name" value="RNA POLYMERASE II-ASSOCIATED PROTEIN 3"/>
    <property type="match status" value="1"/>
</dbReference>
<evidence type="ECO:0000256" key="1">
    <source>
        <dbReference type="ARBA" id="ARBA00022737"/>
    </source>
</evidence>
<feature type="region of interest" description="Disordered" evidence="6">
    <location>
        <begin position="35"/>
        <end position="79"/>
    </location>
</feature>
<sequence>MIILSLHQDRSVLVFYSRVNQGFPEVVEIKEKEQNIGIKKQENPDPQKLPPVRNSLQKKKKKKKGKQTGENSEISKKPKRIPSYDFKAWDKFDVDKACNEVDQGDSEESEYETDEEWEDIRKKQQAVLLKDQGNQYFKEGRIDEAVECYSQGIQYDPDNFLLPANRAMAFLKQEKYAVAELDCTAAIALDPTYIKSYQRRAKARTALKKYKEAQSDLRKVLSLDPKNKLAKSELEKLDRLMNPPKFSVSADGEIGIVKPIYKPPEERSKKPLLRLAIEEVGNEDFQKRLELPSQSDTGQKILNRDYQDFEKFIQGEKGERDINSRSDEPGMKNGNPVQGKPLRSPADICTTAKHEDTVDIVNDSISKPIKTGANRHSADQPVQIPPTPCSSYQFQTDWKILRKESKPFYDYFRKIEPALYPKLIGQFLDAHILMKILRTLKDFYVMENVDFIPVLEHLVQVKRFGMVVMFLSAEDKQVINDLFAEVEGIYDPEIVKKLRKLYEVQ</sequence>
<dbReference type="Pfam" id="PF13414">
    <property type="entry name" value="TPR_11"/>
    <property type="match status" value="1"/>
</dbReference>
<evidence type="ECO:0000256" key="5">
    <source>
        <dbReference type="PROSITE-ProRule" id="PRU00339"/>
    </source>
</evidence>
<feature type="domain" description="RNA-polymerase II-associated protein 3-like C-terminal" evidence="7">
    <location>
        <begin position="388"/>
        <end position="476"/>
    </location>
</feature>
<feature type="repeat" description="TPR" evidence="5">
    <location>
        <begin position="126"/>
        <end position="159"/>
    </location>
</feature>
<protein>
    <recommendedName>
        <fullName evidence="4">RNA polymerase II-associated protein 3</fullName>
    </recommendedName>
</protein>
<evidence type="ECO:0000256" key="4">
    <source>
        <dbReference type="ARBA" id="ARBA00040133"/>
    </source>
</evidence>
<dbReference type="GO" id="GO:0101031">
    <property type="term" value="C:protein folding chaperone complex"/>
    <property type="evidence" value="ECO:0007669"/>
    <property type="project" value="TreeGrafter"/>
</dbReference>
<dbReference type="InterPro" id="IPR011990">
    <property type="entry name" value="TPR-like_helical_dom_sf"/>
</dbReference>
<comment type="caution">
    <text evidence="8">The sequence shown here is derived from an EMBL/GenBank/DDBJ whole genome shotgun (WGS) entry which is preliminary data.</text>
</comment>
<evidence type="ECO:0000259" key="7">
    <source>
        <dbReference type="Pfam" id="PF13877"/>
    </source>
</evidence>
<dbReference type="Pfam" id="PF13877">
    <property type="entry name" value="RPAP3_C"/>
    <property type="match status" value="1"/>
</dbReference>
<dbReference type="Pfam" id="PF13181">
    <property type="entry name" value="TPR_8"/>
    <property type="match status" value="1"/>
</dbReference>
<dbReference type="PANTHER" id="PTHR46423">
    <property type="entry name" value="RNA POLYMERASE II-ASSOCIATED PROTEIN 3"/>
    <property type="match status" value="1"/>
</dbReference>
<feature type="region of interest" description="Disordered" evidence="6">
    <location>
        <begin position="315"/>
        <end position="345"/>
    </location>
</feature>
<accession>A0AAD9J3U7</accession>
<keyword evidence="2 5" id="KW-0802">TPR repeat</keyword>
<feature type="compositionally biased region" description="Basic and acidic residues" evidence="6">
    <location>
        <begin position="315"/>
        <end position="330"/>
    </location>
</feature>
<dbReference type="InterPro" id="IPR025986">
    <property type="entry name" value="RPAP3-like_C"/>
</dbReference>
<evidence type="ECO:0000256" key="2">
    <source>
        <dbReference type="ARBA" id="ARBA00022803"/>
    </source>
</evidence>
<reference evidence="8" key="1">
    <citation type="journal article" date="2023" name="Mol. Biol. Evol.">
        <title>Third-Generation Sequencing Reveals the Adaptive Role of the Epigenome in Three Deep-Sea Polychaetes.</title>
        <authorList>
            <person name="Perez M."/>
            <person name="Aroh O."/>
            <person name="Sun Y."/>
            <person name="Lan Y."/>
            <person name="Juniper S.K."/>
            <person name="Young C.R."/>
            <person name="Angers B."/>
            <person name="Qian P.Y."/>
        </authorList>
    </citation>
    <scope>NUCLEOTIDE SEQUENCE</scope>
    <source>
        <strain evidence="8">P08H-3</strain>
    </source>
</reference>
<evidence type="ECO:0000256" key="3">
    <source>
        <dbReference type="ARBA" id="ARBA00038275"/>
    </source>
</evidence>
<evidence type="ECO:0000313" key="8">
    <source>
        <dbReference type="EMBL" id="KAK2145879.1"/>
    </source>
</evidence>
<dbReference type="Gene3D" id="1.25.40.10">
    <property type="entry name" value="Tetratricopeptide repeat domain"/>
    <property type="match status" value="1"/>
</dbReference>
<feature type="compositionally biased region" description="Basic and acidic residues" evidence="6">
    <location>
        <begin position="35"/>
        <end position="45"/>
    </location>
</feature>
<dbReference type="PROSITE" id="PS50005">
    <property type="entry name" value="TPR"/>
    <property type="match status" value="2"/>
</dbReference>